<feature type="coiled-coil region" evidence="2">
    <location>
        <begin position="315"/>
        <end position="420"/>
    </location>
</feature>
<name>A0A4W6FDZ8_LATCA</name>
<evidence type="ECO:0000313" key="5">
    <source>
        <dbReference type="Ensembl" id="ENSLCAP00010048500.1"/>
    </source>
</evidence>
<feature type="region of interest" description="Disordered" evidence="3">
    <location>
        <begin position="913"/>
        <end position="933"/>
    </location>
</feature>
<reference evidence="5" key="2">
    <citation type="submission" date="2025-08" db="UniProtKB">
        <authorList>
            <consortium name="Ensembl"/>
        </authorList>
    </citation>
    <scope>IDENTIFICATION</scope>
</reference>
<evidence type="ECO:0000259" key="4">
    <source>
        <dbReference type="Pfam" id="PF01576"/>
    </source>
</evidence>
<organism evidence="5 6">
    <name type="scientific">Lates calcarifer</name>
    <name type="common">Barramundi</name>
    <name type="synonym">Holocentrus calcarifer</name>
    <dbReference type="NCBI Taxonomy" id="8187"/>
    <lineage>
        <taxon>Eukaryota</taxon>
        <taxon>Metazoa</taxon>
        <taxon>Chordata</taxon>
        <taxon>Craniata</taxon>
        <taxon>Vertebrata</taxon>
        <taxon>Euteleostomi</taxon>
        <taxon>Actinopterygii</taxon>
        <taxon>Neopterygii</taxon>
        <taxon>Teleostei</taxon>
        <taxon>Neoteleostei</taxon>
        <taxon>Acanthomorphata</taxon>
        <taxon>Carangaria</taxon>
        <taxon>Carangaria incertae sedis</taxon>
        <taxon>Centropomidae</taxon>
        <taxon>Lates</taxon>
    </lineage>
</organism>
<dbReference type="InterPro" id="IPR002928">
    <property type="entry name" value="Myosin_tail"/>
</dbReference>
<dbReference type="PANTHER" id="PTHR46349:SF5">
    <property type="entry name" value="CINGULIN"/>
    <property type="match status" value="1"/>
</dbReference>
<feature type="compositionally biased region" description="Polar residues" evidence="3">
    <location>
        <begin position="178"/>
        <end position="192"/>
    </location>
</feature>
<feature type="compositionally biased region" description="Polar residues" evidence="3">
    <location>
        <begin position="112"/>
        <end position="134"/>
    </location>
</feature>
<feature type="compositionally biased region" description="Low complexity" evidence="3">
    <location>
        <begin position="140"/>
        <end position="149"/>
    </location>
</feature>
<evidence type="ECO:0000313" key="6">
    <source>
        <dbReference type="Proteomes" id="UP000314980"/>
    </source>
</evidence>
<feature type="region of interest" description="Disordered" evidence="3">
    <location>
        <begin position="556"/>
        <end position="577"/>
    </location>
</feature>
<feature type="compositionally biased region" description="Basic and acidic residues" evidence="3">
    <location>
        <begin position="200"/>
        <end position="218"/>
    </location>
</feature>
<dbReference type="Pfam" id="PF01576">
    <property type="entry name" value="Myosin_tail_1"/>
    <property type="match status" value="1"/>
</dbReference>
<evidence type="ECO:0000256" key="2">
    <source>
        <dbReference type="SAM" id="Coils"/>
    </source>
</evidence>
<keyword evidence="6" id="KW-1185">Reference proteome</keyword>
<feature type="region of interest" description="Disordered" evidence="3">
    <location>
        <begin position="64"/>
        <end position="236"/>
    </location>
</feature>
<accession>A0A4W6FDZ8</accession>
<dbReference type="GO" id="GO:0016459">
    <property type="term" value="C:myosin complex"/>
    <property type="evidence" value="ECO:0007669"/>
    <property type="project" value="InterPro"/>
</dbReference>
<dbReference type="PANTHER" id="PTHR46349">
    <property type="entry name" value="CINGULIN-LIKE PROTEIN 1-RELATED"/>
    <property type="match status" value="1"/>
</dbReference>
<feature type="compositionally biased region" description="Polar residues" evidence="3">
    <location>
        <begin position="77"/>
        <end position="97"/>
    </location>
</feature>
<proteinExistence type="predicted"/>
<protein>
    <submittedName>
        <fullName evidence="5">Cingulin b</fullName>
    </submittedName>
</protein>
<evidence type="ECO:0000256" key="3">
    <source>
        <dbReference type="SAM" id="MobiDB-lite"/>
    </source>
</evidence>
<reference evidence="6" key="1">
    <citation type="submission" date="2015-09" db="EMBL/GenBank/DDBJ databases">
        <authorList>
            <person name="Sai Rama Sridatta P."/>
        </authorList>
    </citation>
    <scope>NUCLEOTIDE SEQUENCE [LARGE SCALE GENOMIC DNA]</scope>
</reference>
<evidence type="ECO:0000256" key="1">
    <source>
        <dbReference type="ARBA" id="ARBA00023054"/>
    </source>
</evidence>
<dbReference type="Ensembl" id="ENSLCAT00010049700.1">
    <property type="protein sequence ID" value="ENSLCAP00010048500.1"/>
    <property type="gene ID" value="ENSLCAG00010022529.1"/>
</dbReference>
<reference evidence="5" key="3">
    <citation type="submission" date="2025-09" db="UniProtKB">
        <authorList>
            <consortium name="Ensembl"/>
        </authorList>
    </citation>
    <scope>IDENTIFICATION</scope>
</reference>
<dbReference type="GO" id="GO:0005923">
    <property type="term" value="C:bicellular tight junction"/>
    <property type="evidence" value="ECO:0007669"/>
    <property type="project" value="TreeGrafter"/>
</dbReference>
<dbReference type="GeneTree" id="ENSGT00940000154489"/>
<dbReference type="AlphaFoldDB" id="A0A4W6FDZ8"/>
<dbReference type="GO" id="GO:0008017">
    <property type="term" value="F:microtubule binding"/>
    <property type="evidence" value="ECO:0007669"/>
    <property type="project" value="TreeGrafter"/>
</dbReference>
<feature type="region of interest" description="Disordered" evidence="3">
    <location>
        <begin position="26"/>
        <end position="49"/>
    </location>
</feature>
<keyword evidence="1 2" id="KW-0175">Coiled coil</keyword>
<feature type="domain" description="Myosin tail" evidence="4">
    <location>
        <begin position="542"/>
        <end position="912"/>
    </location>
</feature>
<dbReference type="Proteomes" id="UP000314980">
    <property type="component" value="Unassembled WGS sequence"/>
</dbReference>
<sequence>YQQSDISAEKPLVDYGVQIRFIKDLHDTGGGYPDKSKGNNSATPPSNKYGVAVRVQGISGQPYVVLKDGEKGDSYGVQLNTPAPSSESASPYNSLPKTNKEPAEFVNPYTPVATTARSPVSPQTGSGFTSSLGRSSGKKPSTISPSESFPEPPASTDKEPAPVIDTNSLAPINKLISKFNSGTPGSAPQTRGRSGARQRLRFDERRRSRSLDARKDVQPEVPLPSPTSPTLNPYAMPLSSSSNLFTSPAPGSGSLGRSPTSVAKVTALEAPKPSFKSPGKFVAKDFPPVIAKKPVSTGNGELRSYLQRLNCLFDLMTLQAELAEAAMLRQRQEDTLRQRERELTALKGALKEEVECHDKEMEALREQYGQDMENLRKTMEQVTQSQEQIEEERERVNASILTLEEELESCRDQGEQWKTQLEVTTQELHNTKEELVSIHLHTYILCIAPHRIKRQTNININHICEQIWLHFLTSEASLNDNVIMCSAKANCDILALMNIFYPHHDGPKTQISPHATGPMFISGYFLILQTRLHSSVPRSSEAEDALEALEDENRSLKSQLEEAKRGATRLSKERDELTRRLEERDLEREALRRGKSDLEEQKRLLDRALEKINKEMEMMMGDSRQSVAALQTQLDDYRERSRKDLLEAQRNSKDRLAELQRAQSNLKAQQEEVSRLKKELLVCSEERDSTLLERDLLNNRLKHLESELETEKSSHTDRSREIRGLEDKIKTMEIELDEERSSVELLNDRIARSRDQVDQLRSELMQERSARHDLEMDKSALERQVKELKSRVADMEGQTRPSAGISLLENKIQELEERLRSEEREKASIQASQRRMERKLKELNATLDQERSQHVEQRDQLSLRVKALKRQVDESEGEVERLEGVRRKVLRDLEEQQELQEALQAKVTALESQQTHRVALGSSEDEDGFYDTNITSILSESHLPTSN</sequence>
<dbReference type="Gene3D" id="1.10.287.1490">
    <property type="match status" value="1"/>
</dbReference>
<dbReference type="GO" id="GO:0000226">
    <property type="term" value="P:microtubule cytoskeleton organization"/>
    <property type="evidence" value="ECO:0007669"/>
    <property type="project" value="TreeGrafter"/>
</dbReference>